<feature type="signal peptide" evidence="1">
    <location>
        <begin position="1"/>
        <end position="21"/>
    </location>
</feature>
<dbReference type="PROSITE" id="PS51257">
    <property type="entry name" value="PROKAR_LIPOPROTEIN"/>
    <property type="match status" value="1"/>
</dbReference>
<dbReference type="InterPro" id="IPR011047">
    <property type="entry name" value="Quinoprotein_ADH-like_sf"/>
</dbReference>
<dbReference type="InterPro" id="IPR010262">
    <property type="entry name" value="Arylsulfotransferase_bact"/>
</dbReference>
<dbReference type="Pfam" id="PF05935">
    <property type="entry name" value="Arylsulfotrans"/>
    <property type="match status" value="1"/>
</dbReference>
<dbReference type="InterPro" id="IPR053143">
    <property type="entry name" value="Arylsulfate_ST"/>
</dbReference>
<comment type="caution">
    <text evidence="3">The sequence shown here is derived from an EMBL/GenBank/DDBJ whole genome shotgun (WGS) entry which is preliminary data.</text>
</comment>
<dbReference type="OrthoDB" id="264813at2"/>
<gene>
    <name evidence="3" type="ORF">FC72_GL001596</name>
</gene>
<evidence type="ECO:0000259" key="2">
    <source>
        <dbReference type="Pfam" id="PF17425"/>
    </source>
</evidence>
<feature type="domain" description="Arylsulfotransferase N-terminal" evidence="2">
    <location>
        <begin position="77"/>
        <end position="162"/>
    </location>
</feature>
<dbReference type="STRING" id="1423811.FC72_GL001596"/>
<keyword evidence="1" id="KW-0732">Signal</keyword>
<dbReference type="PANTHER" id="PTHR35340:SF10">
    <property type="entry name" value="CYTOPLASMIC PROTEIN"/>
    <property type="match status" value="1"/>
</dbReference>
<dbReference type="PANTHER" id="PTHR35340">
    <property type="entry name" value="PQQ ENZYME REPEAT PROTEIN-RELATED"/>
    <property type="match status" value="1"/>
</dbReference>
<keyword evidence="3" id="KW-0808">Transferase</keyword>
<dbReference type="GO" id="GO:0004062">
    <property type="term" value="F:aryl sulfotransferase activity"/>
    <property type="evidence" value="ECO:0007669"/>
    <property type="project" value="InterPro"/>
</dbReference>
<dbReference type="EMBL" id="AZDG01000004">
    <property type="protein sequence ID" value="KRK65220.1"/>
    <property type="molecule type" value="Genomic_DNA"/>
</dbReference>
<evidence type="ECO:0000313" key="4">
    <source>
        <dbReference type="Proteomes" id="UP000050929"/>
    </source>
</evidence>
<protein>
    <submittedName>
        <fullName evidence="3">Arylsulfate sulfotransferase</fullName>
    </submittedName>
</protein>
<organism evidence="3 4">
    <name type="scientific">Companilactobacillus tucceti DSM 20183</name>
    <dbReference type="NCBI Taxonomy" id="1423811"/>
    <lineage>
        <taxon>Bacteria</taxon>
        <taxon>Bacillati</taxon>
        <taxon>Bacillota</taxon>
        <taxon>Bacilli</taxon>
        <taxon>Lactobacillales</taxon>
        <taxon>Lactobacillaceae</taxon>
        <taxon>Companilactobacillus</taxon>
    </lineage>
</organism>
<dbReference type="Pfam" id="PF17425">
    <property type="entry name" value="Arylsulfotran_N"/>
    <property type="match status" value="1"/>
</dbReference>
<name>A0A0R1JAD9_9LACO</name>
<dbReference type="InterPro" id="IPR038477">
    <property type="entry name" value="ASST_N_sf"/>
</dbReference>
<dbReference type="Gene3D" id="2.60.40.3100">
    <property type="entry name" value="Arylsulphate sulphotransferase monomer, N-terminal domain"/>
    <property type="match status" value="1"/>
</dbReference>
<dbReference type="InterPro" id="IPR035391">
    <property type="entry name" value="Arylsulfotran_N"/>
</dbReference>
<proteinExistence type="predicted"/>
<accession>A0A0R1JAD9</accession>
<evidence type="ECO:0000256" key="1">
    <source>
        <dbReference type="SAM" id="SignalP"/>
    </source>
</evidence>
<reference evidence="3 4" key="1">
    <citation type="journal article" date="2015" name="Genome Announc.">
        <title>Expanding the biotechnology potential of lactobacilli through comparative genomics of 213 strains and associated genera.</title>
        <authorList>
            <person name="Sun Z."/>
            <person name="Harris H.M."/>
            <person name="McCann A."/>
            <person name="Guo C."/>
            <person name="Argimon S."/>
            <person name="Zhang W."/>
            <person name="Yang X."/>
            <person name="Jeffery I.B."/>
            <person name="Cooney J.C."/>
            <person name="Kagawa T.F."/>
            <person name="Liu W."/>
            <person name="Song Y."/>
            <person name="Salvetti E."/>
            <person name="Wrobel A."/>
            <person name="Rasinkangas P."/>
            <person name="Parkhill J."/>
            <person name="Rea M.C."/>
            <person name="O'Sullivan O."/>
            <person name="Ritari J."/>
            <person name="Douillard F.P."/>
            <person name="Paul Ross R."/>
            <person name="Yang R."/>
            <person name="Briner A.E."/>
            <person name="Felis G.E."/>
            <person name="de Vos W.M."/>
            <person name="Barrangou R."/>
            <person name="Klaenhammer T.R."/>
            <person name="Caufield P.W."/>
            <person name="Cui Y."/>
            <person name="Zhang H."/>
            <person name="O'Toole P.W."/>
        </authorList>
    </citation>
    <scope>NUCLEOTIDE SEQUENCE [LARGE SCALE GENOMIC DNA]</scope>
    <source>
        <strain evidence="3 4">DSM 20183</strain>
    </source>
</reference>
<dbReference type="PATRIC" id="fig|1423811.3.peg.1621"/>
<dbReference type="Proteomes" id="UP000050929">
    <property type="component" value="Unassembled WGS sequence"/>
</dbReference>
<dbReference type="RefSeq" id="WP_083480733.1">
    <property type="nucleotide sequence ID" value="NZ_AZDG01000004.1"/>
</dbReference>
<sequence length="550" mass="61780">MKKKLPILIVLLACFSLVIVACSKNGSSDNGVLTTEQIKKNIGSKLIKTRENSQKELNKKYQEKVKNTSYTLDNPYMKVNPYKTSPLSALVIFHTNKAAKITYTVEGKSDNTSLTNKVNGGYSKTHQVPIVGLYANYNNTVTITAKYKDGTSETKTLNIKTGSLPKYIKNAKVTVSKNDKSKMDIGDNKLTIINRTTKEPFAIDADGEVRWYSTNYSQHTIEQISNGHMLILTKKKTSSDVYNDLIETDVLGRIYKEYSFSSSTKSNDSGNAKDETTVIHHDLLELPNHDLLATVSDGSKYKEDVMVQISHKTGKVVKVIDLKKILPSSMYKDYKAGTDKKIDWFHQNAVDYDKSDNSIIISGRNQDMILKLDYKTNKIIWIYSGKAKATWPKKYRDKILTPTKGTTITGGQHGLYVLKHSGNSEDVILYDNNINVTNGNKKTSGKYSQAVQYHIDTKKMTIDQTWSYGKSLGKDNFTSIIGYAQRESNGNTLIDFGFKKNGDESNIIEVDADGNQVFNVTVKNAASKAYAYRAYRVPFYSNNYVFDVNK</sequence>
<feature type="chain" id="PRO_5039278162" evidence="1">
    <location>
        <begin position="22"/>
        <end position="550"/>
    </location>
</feature>
<evidence type="ECO:0000313" key="3">
    <source>
        <dbReference type="EMBL" id="KRK65220.1"/>
    </source>
</evidence>
<dbReference type="SUPFAM" id="SSF50998">
    <property type="entry name" value="Quinoprotein alcohol dehydrogenase-like"/>
    <property type="match status" value="1"/>
</dbReference>
<keyword evidence="4" id="KW-1185">Reference proteome</keyword>
<dbReference type="AlphaFoldDB" id="A0A0R1JAD9"/>